<reference evidence="2 3" key="1">
    <citation type="submission" date="2015-11" db="EMBL/GenBank/DDBJ databases">
        <title>Genomic Taxonomy of the Vibrionaceae.</title>
        <authorList>
            <person name="Gomez-Gil B."/>
            <person name="Enciso-Ibarra J."/>
        </authorList>
    </citation>
    <scope>NUCLEOTIDE SEQUENCE [LARGE SCALE GENOMIC DNA]</scope>
    <source>
        <strain evidence="2 3">CAIM 912</strain>
    </source>
</reference>
<name>A0A135IC21_9GAMM</name>
<organism evidence="2 3">
    <name type="scientific">Enterovibrio coralii</name>
    <dbReference type="NCBI Taxonomy" id="294935"/>
    <lineage>
        <taxon>Bacteria</taxon>
        <taxon>Pseudomonadati</taxon>
        <taxon>Pseudomonadota</taxon>
        <taxon>Gammaproteobacteria</taxon>
        <taxon>Vibrionales</taxon>
        <taxon>Vibrionaceae</taxon>
        <taxon>Enterovibrio</taxon>
    </lineage>
</organism>
<protein>
    <submittedName>
        <fullName evidence="2">Uncharacterized protein</fullName>
    </submittedName>
</protein>
<proteinExistence type="predicted"/>
<evidence type="ECO:0000256" key="1">
    <source>
        <dbReference type="SAM" id="Phobius"/>
    </source>
</evidence>
<dbReference type="EMBL" id="LNTY01000006">
    <property type="protein sequence ID" value="KXF82975.1"/>
    <property type="molecule type" value="Genomic_DNA"/>
</dbReference>
<evidence type="ECO:0000313" key="3">
    <source>
        <dbReference type="Proteomes" id="UP000070529"/>
    </source>
</evidence>
<dbReference type="AlphaFoldDB" id="A0A135IC21"/>
<sequence length="294" mass="32946">MKVRRSDNIYQVDLIAALFGGFMITWLATTRETESTVASTQLVFATLELELEADTGQRHINLLPRSIAERPVCAPESIVKELALTLPSLAPCQTKIINDVNWIDFHLRQRDDLATLCRIANQDFGSDSTSDLSWKGSALMLYGVDINLPKSVFVPLGTTQFKRIDDVTIDNLVDLYRCNITLSHGAAVSVFITSKEVYDWIASGRLAVATRYFNFISQLPTSAIEQNSNKALPRYFHAYQDITQQYPIYSIQLSNSAILRARLCLHKDGEAICYKASTEWAPNAELNFVPESEA</sequence>
<accession>A0A135IC21</accession>
<dbReference type="STRING" id="294935.ATN88_04275"/>
<feature type="transmembrane region" description="Helical" evidence="1">
    <location>
        <begin position="12"/>
        <end position="29"/>
    </location>
</feature>
<keyword evidence="3" id="KW-1185">Reference proteome</keyword>
<dbReference type="RefSeq" id="WP_067410214.1">
    <property type="nucleotide sequence ID" value="NZ_LNTY01000006.1"/>
</dbReference>
<keyword evidence="1" id="KW-1133">Transmembrane helix</keyword>
<evidence type="ECO:0000313" key="2">
    <source>
        <dbReference type="EMBL" id="KXF82975.1"/>
    </source>
</evidence>
<comment type="caution">
    <text evidence="2">The sequence shown here is derived from an EMBL/GenBank/DDBJ whole genome shotgun (WGS) entry which is preliminary data.</text>
</comment>
<keyword evidence="1" id="KW-0472">Membrane</keyword>
<keyword evidence="1" id="KW-0812">Transmembrane</keyword>
<gene>
    <name evidence="2" type="ORF">ATN88_04275</name>
</gene>
<dbReference type="Proteomes" id="UP000070529">
    <property type="component" value="Unassembled WGS sequence"/>
</dbReference>